<dbReference type="InterPro" id="IPR013096">
    <property type="entry name" value="Cupin_2"/>
</dbReference>
<dbReference type="PANTHER" id="PTHR34571:SF1">
    <property type="entry name" value="(S)-UREIDOGLYCINE AMINOHYDROLASE"/>
    <property type="match status" value="1"/>
</dbReference>
<dbReference type="InterPro" id="IPR044704">
    <property type="entry name" value="UGlyAH_cupin_N"/>
</dbReference>
<organism evidence="2 3">
    <name type="scientific">Mesobaculum littorinae</name>
    <dbReference type="NCBI Taxonomy" id="2486419"/>
    <lineage>
        <taxon>Bacteria</taxon>
        <taxon>Pseudomonadati</taxon>
        <taxon>Pseudomonadota</taxon>
        <taxon>Alphaproteobacteria</taxon>
        <taxon>Rhodobacterales</taxon>
        <taxon>Roseobacteraceae</taxon>
        <taxon>Mesobaculum</taxon>
    </lineage>
</organism>
<dbReference type="OrthoDB" id="9814939at2"/>
<dbReference type="CDD" id="cd02212">
    <property type="entry name" value="cupin_UGlyAH_C"/>
    <property type="match status" value="1"/>
</dbReference>
<dbReference type="Proteomes" id="UP000285908">
    <property type="component" value="Unassembled WGS sequence"/>
</dbReference>
<dbReference type="Pfam" id="PF07883">
    <property type="entry name" value="Cupin_2"/>
    <property type="match status" value="2"/>
</dbReference>
<keyword evidence="3" id="KW-1185">Reference proteome</keyword>
<dbReference type="EC" id="3.5.3.26" evidence="2"/>
<evidence type="ECO:0000259" key="1">
    <source>
        <dbReference type="Pfam" id="PF07883"/>
    </source>
</evidence>
<gene>
    <name evidence="2" type="ORF">EKE94_08715</name>
</gene>
<dbReference type="Gene3D" id="2.60.120.10">
    <property type="entry name" value="Jelly Rolls"/>
    <property type="match status" value="1"/>
</dbReference>
<sequence length="278" mass="30544">MSQYRYHTPVAGLPPQSELSTGRAVLTPAYALIPGTTMRDITASLLPFWTGMRAWVLARPMSGFAETFSHLLVELAPGGGSDRPEIAPEAQSVLFVVGGAVTLHLGETAHRLEAGGYAYIAAGEPWRIAQEGEGPATFHWLRKRYEAVEGLDRPESFTATDAGTEPVAMPGTDGRWATTRFVDPGDLRHDMHVNIVTLSPGATIPFAETHVMEHGLFVLQGRGVYQLNRDWVEVEAGDYMWLRAFCPQSCHASGTEPFRYLLYKDVNRHMPLGPATPR</sequence>
<dbReference type="PANTHER" id="PTHR34571">
    <property type="entry name" value="(S)-UREIDOGLYCINE AMINOHYDROLASE"/>
    <property type="match status" value="1"/>
</dbReference>
<dbReference type="NCBIfam" id="NF008373">
    <property type="entry name" value="PRK11171.1-2"/>
    <property type="match status" value="1"/>
</dbReference>
<evidence type="ECO:0000313" key="2">
    <source>
        <dbReference type="EMBL" id="RVV98953.1"/>
    </source>
</evidence>
<dbReference type="NCBIfam" id="TIGR03214">
    <property type="entry name" value="ura-cupin"/>
    <property type="match status" value="1"/>
</dbReference>
<dbReference type="RefSeq" id="WP_127906187.1">
    <property type="nucleotide sequence ID" value="NZ_RQXX01000002.1"/>
</dbReference>
<dbReference type="CDD" id="cd02211">
    <property type="entry name" value="cupin_UGlyAH_N"/>
    <property type="match status" value="1"/>
</dbReference>
<evidence type="ECO:0000313" key="3">
    <source>
        <dbReference type="Proteomes" id="UP000285908"/>
    </source>
</evidence>
<dbReference type="EMBL" id="RQXX01000002">
    <property type="protein sequence ID" value="RVV98953.1"/>
    <property type="molecule type" value="Genomic_DNA"/>
</dbReference>
<dbReference type="SUPFAM" id="SSF51182">
    <property type="entry name" value="RmlC-like cupins"/>
    <property type="match status" value="1"/>
</dbReference>
<dbReference type="InterPro" id="IPR011051">
    <property type="entry name" value="RmlC_Cupin_sf"/>
</dbReference>
<accession>A0A438AJJ2</accession>
<dbReference type="GO" id="GO:0071522">
    <property type="term" value="F:ureidoglycine aminohydrolase activity"/>
    <property type="evidence" value="ECO:0007669"/>
    <property type="project" value="UniProtKB-EC"/>
</dbReference>
<keyword evidence="2" id="KW-0378">Hydrolase</keyword>
<dbReference type="AlphaFoldDB" id="A0A438AJJ2"/>
<comment type="caution">
    <text evidence="2">The sequence shown here is derived from an EMBL/GenBank/DDBJ whole genome shotgun (WGS) entry which is preliminary data.</text>
</comment>
<dbReference type="InterPro" id="IPR044697">
    <property type="entry name" value="UGlyAH_cupin_C"/>
</dbReference>
<dbReference type="InterPro" id="IPR017627">
    <property type="entry name" value="UGHY"/>
</dbReference>
<protein>
    <submittedName>
        <fullName evidence="2">(S)-ureidoglycine aminohydrolase</fullName>
        <ecNumber evidence="2">3.5.3.26</ecNumber>
    </submittedName>
</protein>
<feature type="domain" description="Cupin type-2" evidence="1">
    <location>
        <begin position="195"/>
        <end position="261"/>
    </location>
</feature>
<dbReference type="InterPro" id="IPR014710">
    <property type="entry name" value="RmlC-like_jellyroll"/>
</dbReference>
<dbReference type="NCBIfam" id="NF040771">
    <property type="entry name" value="AAH_UGLYAH2"/>
    <property type="match status" value="1"/>
</dbReference>
<reference evidence="2 3" key="1">
    <citation type="submission" date="2018-11" db="EMBL/GenBank/DDBJ databases">
        <title>Mesobaculum littorinae gen. nov., sp. nov., isolated from Littorina scabra that represents a novel genus of the order Rhodobacteraceae.</title>
        <authorList>
            <person name="Li F."/>
        </authorList>
    </citation>
    <scope>NUCLEOTIDE SEQUENCE [LARGE SCALE GENOMIC DNA]</scope>
    <source>
        <strain evidence="2 3">M0103</strain>
    </source>
</reference>
<dbReference type="NCBIfam" id="NF008376">
    <property type="entry name" value="PRK11171.1-5"/>
    <property type="match status" value="1"/>
</dbReference>
<feature type="domain" description="Cupin type-2" evidence="1">
    <location>
        <begin position="72"/>
        <end position="140"/>
    </location>
</feature>
<name>A0A438AJJ2_9RHOB</name>
<proteinExistence type="predicted"/>